<dbReference type="Proteomes" id="UP000525987">
    <property type="component" value="Unassembled WGS sequence"/>
</dbReference>
<protein>
    <submittedName>
        <fullName evidence="1">Uncharacterized protein</fullName>
    </submittedName>
</protein>
<organism evidence="1 2">
    <name type="scientific">Halomonas organivorans</name>
    <dbReference type="NCBI Taxonomy" id="257772"/>
    <lineage>
        <taxon>Bacteria</taxon>
        <taxon>Pseudomonadati</taxon>
        <taxon>Pseudomonadota</taxon>
        <taxon>Gammaproteobacteria</taxon>
        <taxon>Oceanospirillales</taxon>
        <taxon>Halomonadaceae</taxon>
        <taxon>Halomonas</taxon>
    </lineage>
</organism>
<dbReference type="EMBL" id="JACHXM010000008">
    <property type="protein sequence ID" value="MBB3141209.1"/>
    <property type="molecule type" value="Genomic_DNA"/>
</dbReference>
<evidence type="ECO:0000313" key="2">
    <source>
        <dbReference type="Proteomes" id="UP000525987"/>
    </source>
</evidence>
<gene>
    <name evidence="1" type="ORF">FHR96_002086</name>
</gene>
<name>A0A7W5BY07_9GAMM</name>
<reference evidence="1 2" key="1">
    <citation type="submission" date="2020-08" db="EMBL/GenBank/DDBJ databases">
        <title>Genomic Encyclopedia of Type Strains, Phase III (KMG-III): the genomes of soil and plant-associated and newly described type strains.</title>
        <authorList>
            <person name="Whitman W."/>
        </authorList>
    </citation>
    <scope>NUCLEOTIDE SEQUENCE [LARGE SCALE GENOMIC DNA]</scope>
    <source>
        <strain evidence="1 2">CECT 5995</strain>
    </source>
</reference>
<proteinExistence type="predicted"/>
<comment type="caution">
    <text evidence="1">The sequence shown here is derived from an EMBL/GenBank/DDBJ whole genome shotgun (WGS) entry which is preliminary data.</text>
</comment>
<dbReference type="AlphaFoldDB" id="A0A7W5BY07"/>
<dbReference type="RefSeq" id="WP_183387592.1">
    <property type="nucleotide sequence ID" value="NZ_JACHXM010000008.1"/>
</dbReference>
<keyword evidence="2" id="KW-1185">Reference proteome</keyword>
<accession>A0A7W5BY07</accession>
<evidence type="ECO:0000313" key="1">
    <source>
        <dbReference type="EMBL" id="MBB3141209.1"/>
    </source>
</evidence>
<sequence>MAIGDDQLTDDTQQVDYTPAIAELTFVLAEIRDHLGSVRDHLSKLAEQGSTRQTHMARALAIFERAADVERGLVSRPANDDGLNTAAMVVALREAGMLDAVLAEQGGA</sequence>